<gene>
    <name evidence="2" type="ORF">V2E26_02435</name>
</gene>
<organism evidence="2 3">
    <name type="scientific">Metamycoplasma gateae</name>
    <dbReference type="NCBI Taxonomy" id="35769"/>
    <lineage>
        <taxon>Bacteria</taxon>
        <taxon>Bacillati</taxon>
        <taxon>Mycoplasmatota</taxon>
        <taxon>Mycoplasmoidales</taxon>
        <taxon>Metamycoplasmataceae</taxon>
        <taxon>Metamycoplasma</taxon>
    </lineage>
</organism>
<sequence>MKKNEDKKMNNKKRLISGLMFTGIVGSILSVSTISIIYSTNQTKKIKYINDDKKDITLKEEQLQNQNKKITFVLKKEIQAEELFDFNNAIRIEKQQHDFGIRSLPTFSFYKTGYNLNSFFNNVNNSIEAKLEENTADEEIFNLDLIQKLDEFNNQTKHPISFSFFVRQLTNIKLPFTYFFKNKNNEFYYYESPKDLIGLEIKEIFFQVHKYLNDLDQNVEIENNNFKVKSNVTTKEDKIEKVNIEIELGFELKKDTTQQ</sequence>
<dbReference type="EMBL" id="CP143578">
    <property type="protein sequence ID" value="WVN21251.1"/>
    <property type="molecule type" value="Genomic_DNA"/>
</dbReference>
<evidence type="ECO:0008006" key="4">
    <source>
        <dbReference type="Google" id="ProtNLM"/>
    </source>
</evidence>
<keyword evidence="1" id="KW-1133">Transmembrane helix</keyword>
<evidence type="ECO:0000313" key="2">
    <source>
        <dbReference type="EMBL" id="WVN21251.1"/>
    </source>
</evidence>
<keyword evidence="1" id="KW-0812">Transmembrane</keyword>
<keyword evidence="1" id="KW-0472">Membrane</keyword>
<evidence type="ECO:0000313" key="3">
    <source>
        <dbReference type="Proteomes" id="UP001431935"/>
    </source>
</evidence>
<accession>A0ABZ2AGK8</accession>
<name>A0ABZ2AGK8_9BACT</name>
<dbReference type="RefSeq" id="WP_330463290.1">
    <property type="nucleotide sequence ID" value="NZ_CP143578.1"/>
</dbReference>
<feature type="transmembrane region" description="Helical" evidence="1">
    <location>
        <begin position="15"/>
        <end position="38"/>
    </location>
</feature>
<dbReference type="Proteomes" id="UP001431935">
    <property type="component" value="Chromosome"/>
</dbReference>
<reference evidence="2" key="1">
    <citation type="submission" date="2024-01" db="EMBL/GenBank/DDBJ databases">
        <title>Complete genome sequence of Mycoplasma gateae strain 3700.</title>
        <authorList>
            <person name="Spergser J."/>
        </authorList>
    </citation>
    <scope>NUCLEOTIDE SEQUENCE [LARGE SCALE GENOMIC DNA]</scope>
    <source>
        <strain evidence="2">3700</strain>
    </source>
</reference>
<evidence type="ECO:0000256" key="1">
    <source>
        <dbReference type="SAM" id="Phobius"/>
    </source>
</evidence>
<protein>
    <recommendedName>
        <fullName evidence="4">Protein BptA</fullName>
    </recommendedName>
</protein>
<keyword evidence="3" id="KW-1185">Reference proteome</keyword>
<proteinExistence type="predicted"/>